<dbReference type="OMA" id="IKCIMHN"/>
<proteinExistence type="predicted"/>
<dbReference type="AlphaFoldDB" id="A0A0A2L7N7"/>
<evidence type="ECO:0000313" key="1">
    <source>
        <dbReference type="EMBL" id="KGO75994.1"/>
    </source>
</evidence>
<accession>A0A0A2L7N7</accession>
<name>A0A0A2L7N7_PENIT</name>
<dbReference type="EMBL" id="JQGA01000367">
    <property type="protein sequence ID" value="KGO75994.1"/>
    <property type="molecule type" value="Genomic_DNA"/>
</dbReference>
<dbReference type="PhylomeDB" id="A0A0A2L7N7"/>
<evidence type="ECO:0000313" key="2">
    <source>
        <dbReference type="Proteomes" id="UP000030104"/>
    </source>
</evidence>
<keyword evidence="2" id="KW-1185">Reference proteome</keyword>
<dbReference type="Proteomes" id="UP000030104">
    <property type="component" value="Unassembled WGS sequence"/>
</dbReference>
<dbReference type="STRING" id="40296.A0A0A2L7N7"/>
<sequence>MSPKPTPEETSDHLEQRITLIKLDTAIEVLDVHTLDACKLEELNIKRQPMSLNKDSHLKPQFFAPRLNLPPPSDNLIHETVAFLNNKDAFTDPMSRAYHFENDWNSYALSDTGFAYENRLWRSMSVCDYNPFKGLYKYDKPDFGVFMIMDLPGKDFPHMKAVIYHGLEGDDSTLCRGELLIILRLMLGQLRKVRLLHHKVAPILIVSFMGKNARLLESYFEGQSLVVRSSELYELSDKTTTSMVFKGFAEWYIGDPAGVTL</sequence>
<organism evidence="1 2">
    <name type="scientific">Penicillium italicum</name>
    <name type="common">Blue mold</name>
    <dbReference type="NCBI Taxonomy" id="40296"/>
    <lineage>
        <taxon>Eukaryota</taxon>
        <taxon>Fungi</taxon>
        <taxon>Dikarya</taxon>
        <taxon>Ascomycota</taxon>
        <taxon>Pezizomycotina</taxon>
        <taxon>Eurotiomycetes</taxon>
        <taxon>Eurotiomycetidae</taxon>
        <taxon>Eurotiales</taxon>
        <taxon>Aspergillaceae</taxon>
        <taxon>Penicillium</taxon>
    </lineage>
</organism>
<reference evidence="1 2" key="1">
    <citation type="journal article" date="2015" name="Mol. Plant Microbe Interact.">
        <title>Genome, transcriptome, and functional analyses of Penicillium expansum provide new insights into secondary metabolism and pathogenicity.</title>
        <authorList>
            <person name="Ballester A.R."/>
            <person name="Marcet-Houben M."/>
            <person name="Levin E."/>
            <person name="Sela N."/>
            <person name="Selma-Lazaro C."/>
            <person name="Carmona L."/>
            <person name="Wisniewski M."/>
            <person name="Droby S."/>
            <person name="Gonzalez-Candelas L."/>
            <person name="Gabaldon T."/>
        </authorList>
    </citation>
    <scope>NUCLEOTIDE SEQUENCE [LARGE SCALE GENOMIC DNA]</scope>
    <source>
        <strain evidence="1 2">PHI-1</strain>
    </source>
</reference>
<protein>
    <submittedName>
        <fullName evidence="1">Uncharacterized protein</fullName>
    </submittedName>
</protein>
<gene>
    <name evidence="1" type="ORF">PITC_011510</name>
</gene>
<comment type="caution">
    <text evidence="1">The sequence shown here is derived from an EMBL/GenBank/DDBJ whole genome shotgun (WGS) entry which is preliminary data.</text>
</comment>
<dbReference type="OrthoDB" id="4177740at2759"/>
<dbReference type="HOGENOM" id="CLU_062040_0_0_1"/>